<sequence length="82" mass="9580">MTTILQLSDLHIGPHNDEKDQKTYDLIHHMMTHYQPDITVLTGDQIWSEGVIDSGRVYKKLMEYLNRYDTQIATTFGNHDTE</sequence>
<dbReference type="EMBL" id="PGWZ01000207">
    <property type="protein sequence ID" value="PPJ77057.1"/>
    <property type="molecule type" value="Genomic_DNA"/>
</dbReference>
<feature type="non-terminal residue" evidence="2">
    <location>
        <position position="82"/>
    </location>
</feature>
<dbReference type="Pfam" id="PF00149">
    <property type="entry name" value="Metallophos"/>
    <property type="match status" value="1"/>
</dbReference>
<feature type="domain" description="Calcineurin-like phosphoesterase" evidence="1">
    <location>
        <begin position="3"/>
        <end position="80"/>
    </location>
</feature>
<comment type="caution">
    <text evidence="2">The sequence shown here is derived from an EMBL/GenBank/DDBJ whole genome shotgun (WGS) entry which is preliminary data.</text>
</comment>
<reference evidence="2 3" key="1">
    <citation type="submission" date="2017-11" db="EMBL/GenBank/DDBJ databases">
        <authorList>
            <person name="Founou R.C."/>
            <person name="Founou L."/>
            <person name="Allam M."/>
            <person name="Ismail A."/>
            <person name="Essack S.Y."/>
        </authorList>
    </citation>
    <scope>NUCLEOTIDE SEQUENCE [LARGE SCALE GENOMIC DNA]</scope>
    <source>
        <strain evidence="2 3">G703N2B1</strain>
    </source>
</reference>
<gene>
    <name evidence="2" type="ORF">CV021_01200</name>
</gene>
<dbReference type="GO" id="GO:0016787">
    <property type="term" value="F:hydrolase activity"/>
    <property type="evidence" value="ECO:0007669"/>
    <property type="project" value="UniProtKB-KW"/>
</dbReference>
<name>A0A7Z1SFK2_STAAU</name>
<dbReference type="AlphaFoldDB" id="A0A7Z1SFK2"/>
<keyword evidence="2" id="KW-0378">Hydrolase</keyword>
<dbReference type="SUPFAM" id="SSF56300">
    <property type="entry name" value="Metallo-dependent phosphatases"/>
    <property type="match status" value="1"/>
</dbReference>
<dbReference type="Proteomes" id="UP000238775">
    <property type="component" value="Unassembled WGS sequence"/>
</dbReference>
<proteinExistence type="predicted"/>
<dbReference type="InterPro" id="IPR029052">
    <property type="entry name" value="Metallo-depent_PP-like"/>
</dbReference>
<evidence type="ECO:0000313" key="3">
    <source>
        <dbReference type="Proteomes" id="UP000238775"/>
    </source>
</evidence>
<dbReference type="RefSeq" id="WP_197314854.1">
    <property type="nucleotide sequence ID" value="NZ_PGWZ01000207.1"/>
</dbReference>
<protein>
    <submittedName>
        <fullName evidence="2">Phosphohydrolase</fullName>
    </submittedName>
</protein>
<dbReference type="Gene3D" id="3.60.21.10">
    <property type="match status" value="1"/>
</dbReference>
<organism evidence="2 3">
    <name type="scientific">Staphylococcus aureus</name>
    <dbReference type="NCBI Taxonomy" id="1280"/>
    <lineage>
        <taxon>Bacteria</taxon>
        <taxon>Bacillati</taxon>
        <taxon>Bacillota</taxon>
        <taxon>Bacilli</taxon>
        <taxon>Bacillales</taxon>
        <taxon>Staphylococcaceae</taxon>
        <taxon>Staphylococcus</taxon>
    </lineage>
</organism>
<dbReference type="InterPro" id="IPR004843">
    <property type="entry name" value="Calcineurin-like_PHP"/>
</dbReference>
<accession>A0A7Z1SFK2</accession>
<evidence type="ECO:0000313" key="2">
    <source>
        <dbReference type="EMBL" id="PPJ77057.1"/>
    </source>
</evidence>
<evidence type="ECO:0000259" key="1">
    <source>
        <dbReference type="Pfam" id="PF00149"/>
    </source>
</evidence>